<dbReference type="InterPro" id="IPR052036">
    <property type="entry name" value="Hydrolase/PRTase-associated"/>
</dbReference>
<dbReference type="Gene3D" id="3.30.1870.10">
    <property type="entry name" value="EreA-like, domain 2"/>
    <property type="match status" value="1"/>
</dbReference>
<name>A0ABV9I154_9FLAO</name>
<keyword evidence="1" id="KW-0378">Hydrolase</keyword>
<evidence type="ECO:0000313" key="1">
    <source>
        <dbReference type="EMBL" id="MFC4635833.1"/>
    </source>
</evidence>
<dbReference type="Gene3D" id="1.20.1440.30">
    <property type="entry name" value="Biosynthetic Protein domain"/>
    <property type="match status" value="1"/>
</dbReference>
<dbReference type="InterPro" id="IPR007815">
    <property type="entry name" value="Emycin_Estase"/>
</dbReference>
<comment type="caution">
    <text evidence="1">The sequence shown here is derived from an EMBL/GenBank/DDBJ whole genome shotgun (WGS) entry which is preliminary data.</text>
</comment>
<protein>
    <submittedName>
        <fullName evidence="1">Erythromycin esterase family protein</fullName>
        <ecNumber evidence="1">3.1.1.-</ecNumber>
    </submittedName>
</protein>
<proteinExistence type="predicted"/>
<reference evidence="2" key="1">
    <citation type="journal article" date="2019" name="Int. J. Syst. Evol. Microbiol.">
        <title>The Global Catalogue of Microorganisms (GCM) 10K type strain sequencing project: providing services to taxonomists for standard genome sequencing and annotation.</title>
        <authorList>
            <consortium name="The Broad Institute Genomics Platform"/>
            <consortium name="The Broad Institute Genome Sequencing Center for Infectious Disease"/>
            <person name="Wu L."/>
            <person name="Ma J."/>
        </authorList>
    </citation>
    <scope>NUCLEOTIDE SEQUENCE [LARGE SCALE GENOMIC DNA]</scope>
    <source>
        <strain evidence="2">YJ-61-S</strain>
    </source>
</reference>
<sequence length="419" mass="48176">MKQLAIIALFFIGCIQTSCSQKTITPSEWLIENTIELQPDGTYDFSQLKEVLKNKRIIALGESSHGLGKYYEMKSELAIFLHKEMGFEVLAMEGGLGDINLAYVDLDTISPKKLRDYTLFGNFKAQELDTLFHYIKETSTSENPLIYAGYDTQFSSNYFTTKMVRLLAPLNKTMSDSFATRIYSFQKSFQAARANDSTAYIKHRDIYVKNATDASQLIKENKEFLIQSKTLTEEEYVLIQRTLDMFVRSTDVSYADRFMTLTLRDELMAENIIWLLDEVYPDKKIIVWAHNGHVEKGAAEGYHAKLMGHYLKEKYKDDYYAIGLFTYEGEAYQFWTGTTTPFTNNDSTAIEHTFFKTQKEVAFLDLSDLQQTPATQQLFEVKTGFELENGGTIPFIPTHRFDGIISVKTSRIPTYDKRE</sequence>
<dbReference type="CDD" id="cd14728">
    <property type="entry name" value="Ere-like"/>
    <property type="match status" value="1"/>
</dbReference>
<dbReference type="Proteomes" id="UP001596043">
    <property type="component" value="Unassembled WGS sequence"/>
</dbReference>
<dbReference type="GO" id="GO:0016787">
    <property type="term" value="F:hydrolase activity"/>
    <property type="evidence" value="ECO:0007669"/>
    <property type="project" value="UniProtKB-KW"/>
</dbReference>
<dbReference type="PANTHER" id="PTHR31299">
    <property type="entry name" value="ESTERASE, PUTATIVE (AFU_ORTHOLOGUE AFUA_1G05850)-RELATED"/>
    <property type="match status" value="1"/>
</dbReference>
<evidence type="ECO:0000313" key="2">
    <source>
        <dbReference type="Proteomes" id="UP001596043"/>
    </source>
</evidence>
<dbReference type="PANTHER" id="PTHR31299:SF0">
    <property type="entry name" value="ESTERASE, PUTATIVE (AFU_ORTHOLOGUE AFUA_1G05850)-RELATED"/>
    <property type="match status" value="1"/>
</dbReference>
<dbReference type="EC" id="3.1.1.-" evidence="1"/>
<dbReference type="Pfam" id="PF05139">
    <property type="entry name" value="Erythro_esteras"/>
    <property type="match status" value="1"/>
</dbReference>
<dbReference type="RefSeq" id="WP_379981436.1">
    <property type="nucleotide sequence ID" value="NZ_JBHSFV010000012.1"/>
</dbReference>
<dbReference type="Gene3D" id="3.40.1660.10">
    <property type="entry name" value="EreA-like (biosynthetic domain)"/>
    <property type="match status" value="1"/>
</dbReference>
<dbReference type="SUPFAM" id="SSF159501">
    <property type="entry name" value="EreA/ChaN-like"/>
    <property type="match status" value="1"/>
</dbReference>
<gene>
    <name evidence="1" type="ORF">ACFO3O_18120</name>
</gene>
<accession>A0ABV9I154</accession>
<keyword evidence="2" id="KW-1185">Reference proteome</keyword>
<dbReference type="EMBL" id="JBHSFV010000012">
    <property type="protein sequence ID" value="MFC4635833.1"/>
    <property type="molecule type" value="Genomic_DNA"/>
</dbReference>
<organism evidence="1 2">
    <name type="scientific">Dokdonia ponticola</name>
    <dbReference type="NCBI Taxonomy" id="2041041"/>
    <lineage>
        <taxon>Bacteria</taxon>
        <taxon>Pseudomonadati</taxon>
        <taxon>Bacteroidota</taxon>
        <taxon>Flavobacteriia</taxon>
        <taxon>Flavobacteriales</taxon>
        <taxon>Flavobacteriaceae</taxon>
        <taxon>Dokdonia</taxon>
    </lineage>
</organism>